<keyword evidence="9" id="KW-1185">Reference proteome</keyword>
<dbReference type="Gene3D" id="2.30.29.30">
    <property type="entry name" value="Pleckstrin-homology domain (PH domain)/Phosphotyrosine-binding domain (PTB)"/>
    <property type="match status" value="1"/>
</dbReference>
<protein>
    <submittedName>
        <fullName evidence="8">CAMKK2</fullName>
        <ecNumber evidence="8">2.7.11.17</ecNumber>
    </submittedName>
</protein>
<name>A0A8S3UAV2_MYTED</name>
<evidence type="ECO:0000256" key="3">
    <source>
        <dbReference type="ARBA" id="ARBA00023125"/>
    </source>
</evidence>
<dbReference type="PANTHER" id="PTHR33050:SF8">
    <property type="entry name" value="REVERSE TRANSCRIPTASE DOMAIN-CONTAINING PROTEIN"/>
    <property type="match status" value="1"/>
</dbReference>
<dbReference type="EC" id="2.7.11.17" evidence="8"/>
<dbReference type="InterPro" id="IPR000477">
    <property type="entry name" value="RT_dom"/>
</dbReference>
<dbReference type="OrthoDB" id="68483at2759"/>
<reference evidence="8" key="1">
    <citation type="submission" date="2021-03" db="EMBL/GenBank/DDBJ databases">
        <authorList>
            <person name="Bekaert M."/>
        </authorList>
    </citation>
    <scope>NUCLEOTIDE SEQUENCE</scope>
</reference>
<dbReference type="PANTHER" id="PTHR33050">
    <property type="entry name" value="REVERSE TRANSCRIPTASE DOMAIN-CONTAINING PROTEIN"/>
    <property type="match status" value="1"/>
</dbReference>
<accession>A0A8S3UAV2</accession>
<keyword evidence="2" id="KW-0067">ATP-binding</keyword>
<dbReference type="SUPFAM" id="SSF56112">
    <property type="entry name" value="Protein kinase-like (PK-like)"/>
    <property type="match status" value="1"/>
</dbReference>
<sequence length="1120" mass="128482">MVSTTDLPTKECRNSLSARTQPDVVSDLIEKEVFKGFLYGPFKDPPFQKYRVSPIGIAEGKYSGKKRLILDLSSPHNDDKHLSINDLIDKQDCSMSYVRIDDAIDVILKFGRNSWLCKFDISDAFKNCPIVPSQWPLFCIKWEKMYYFYVRLTFGCRSSPKIFDHLSQALCHIAENNYKVNSILHLLDDFLTIDPPDADGERTMAIMMMIFKKLNIPIAKHKTIGPVKCLEYLGIILDSEKMEARLPLNKVDRICEFIKKLCRKKSCTKRELLQLLGHLNFASRVILPGRSFVSYLIGLSTTVNDLHHYVKLDKECRVDLEFWLLFLSSWNGVNMFYSRQFYSSYDMELFTDASSTKGFGGYFKGEWFYSSWPSNIAYPDKTFSMAFLELYPIVVSAILWGSQWTTKRILFWCDNEATVAIVKRAVQNRQIPQTSSQCSTTSNEVPKQLRCNVVLNQAVNELWNSAIANTTRTVYDTGFRKFETFMLLNGFQFSNLPPISEDILIYFIAHCFKILSLQYSTIKLYLCGIRYKYVQGNQNDPLQSAHNTPLIRLDYVLNSVKRLQKPKNHIRLPITFEILEKIVNCLRKGFCSKFTDLMLRTACIVAFYGFLRCGEFTVSKASQFDPHINLCIEDVVFHSDLVVLKLKQSKTDPFRKGINIQLHKLGQLICPYTILLEYIQIRKEFSPTNQTDPLFITIDKKPLERQYFITCIKKVLDICGFNSSHYNGHSFRIGAATSAGKAKIEDHLIKTLGRWTSDSYIRYIRAMKILSKKRLIKKAGFYRPPPSRDGKPVNKPVTPLEKVYREIAILKELDHPNVVRLVEVLDDPDKDNLYMAFELVEKGEVMAVPTEKPLSEDQAWSYFRDVILGIEYLHHQKIIHRDIKPSNLLLGDDGHLKIADFGVSNEFTGTDISLSNTAGTPAFMAPETLREEKENFSGKALDIWAMGITLYCFVFGQVPFKDEFPLALHNKILKDPYKVTDSLTDLIQKMLNKNPDNRITLPQIKLNPWVTKGGTCSLPTEEENCTLVTITEEDIDNVVKHCAKLDTLNASKRIALNDAEISESNIDKKDHTFRIKSKDSNRSFYMQADSENTQHEWMQAICFAKAAGRDGDNSQACVIQ</sequence>
<dbReference type="InterPro" id="IPR000719">
    <property type="entry name" value="Prot_kinase_dom"/>
</dbReference>
<dbReference type="Pfam" id="PF00069">
    <property type="entry name" value="Pkinase"/>
    <property type="match status" value="1"/>
</dbReference>
<dbReference type="Proteomes" id="UP000683360">
    <property type="component" value="Unassembled WGS sequence"/>
</dbReference>
<keyword evidence="1" id="KW-0547">Nucleotide-binding</keyword>
<evidence type="ECO:0000259" key="6">
    <source>
        <dbReference type="PROSITE" id="PS50011"/>
    </source>
</evidence>
<dbReference type="GO" id="GO:0004683">
    <property type="term" value="F:calcium/calmodulin-dependent protein kinase activity"/>
    <property type="evidence" value="ECO:0007669"/>
    <property type="project" value="UniProtKB-EC"/>
</dbReference>
<dbReference type="GO" id="GO:0005524">
    <property type="term" value="F:ATP binding"/>
    <property type="evidence" value="ECO:0007669"/>
    <property type="project" value="UniProtKB-KW"/>
</dbReference>
<dbReference type="Gene3D" id="1.10.510.10">
    <property type="entry name" value="Transferase(Phosphotransferase) domain 1"/>
    <property type="match status" value="1"/>
</dbReference>
<dbReference type="Gene3D" id="3.30.70.270">
    <property type="match status" value="1"/>
</dbReference>
<evidence type="ECO:0000256" key="1">
    <source>
        <dbReference type="ARBA" id="ARBA00022741"/>
    </source>
</evidence>
<feature type="domain" description="Protein kinase" evidence="6">
    <location>
        <begin position="746"/>
        <end position="1010"/>
    </location>
</feature>
<feature type="domain" description="PH" evidence="5">
    <location>
        <begin position="1054"/>
        <end position="1106"/>
    </location>
</feature>
<dbReference type="SMART" id="SM00220">
    <property type="entry name" value="S_TKc"/>
    <property type="match status" value="1"/>
</dbReference>
<evidence type="ECO:0000259" key="5">
    <source>
        <dbReference type="PROSITE" id="PS50003"/>
    </source>
</evidence>
<dbReference type="SUPFAM" id="SSF56349">
    <property type="entry name" value="DNA breaking-rejoining enzymes"/>
    <property type="match status" value="1"/>
</dbReference>
<dbReference type="InterPro" id="IPR010998">
    <property type="entry name" value="Integrase_recombinase_N"/>
</dbReference>
<dbReference type="PROSITE" id="PS00108">
    <property type="entry name" value="PROTEIN_KINASE_ST"/>
    <property type="match status" value="1"/>
</dbReference>
<organism evidence="8 9">
    <name type="scientific">Mytilus edulis</name>
    <name type="common">Blue mussel</name>
    <dbReference type="NCBI Taxonomy" id="6550"/>
    <lineage>
        <taxon>Eukaryota</taxon>
        <taxon>Metazoa</taxon>
        <taxon>Spiralia</taxon>
        <taxon>Lophotrochozoa</taxon>
        <taxon>Mollusca</taxon>
        <taxon>Bivalvia</taxon>
        <taxon>Autobranchia</taxon>
        <taxon>Pteriomorphia</taxon>
        <taxon>Mytilida</taxon>
        <taxon>Mytiloidea</taxon>
        <taxon>Mytilidae</taxon>
        <taxon>Mytilinae</taxon>
        <taxon>Mytilus</taxon>
    </lineage>
</organism>
<dbReference type="GO" id="GO:0006310">
    <property type="term" value="P:DNA recombination"/>
    <property type="evidence" value="ECO:0007669"/>
    <property type="project" value="UniProtKB-KW"/>
</dbReference>
<keyword evidence="4" id="KW-0233">DNA recombination</keyword>
<dbReference type="PROSITE" id="PS50011">
    <property type="entry name" value="PROTEIN_KINASE_DOM"/>
    <property type="match status" value="1"/>
</dbReference>
<keyword evidence="8" id="KW-0808">Transferase</keyword>
<evidence type="ECO:0000313" key="9">
    <source>
        <dbReference type="Proteomes" id="UP000683360"/>
    </source>
</evidence>
<dbReference type="InterPro" id="IPR013762">
    <property type="entry name" value="Integrase-like_cat_sf"/>
</dbReference>
<evidence type="ECO:0000256" key="4">
    <source>
        <dbReference type="ARBA" id="ARBA00023172"/>
    </source>
</evidence>
<evidence type="ECO:0000259" key="7">
    <source>
        <dbReference type="PROSITE" id="PS50878"/>
    </source>
</evidence>
<dbReference type="InterPro" id="IPR043128">
    <property type="entry name" value="Rev_trsase/Diguanyl_cyclase"/>
</dbReference>
<dbReference type="GO" id="GO:0015074">
    <property type="term" value="P:DNA integration"/>
    <property type="evidence" value="ECO:0007669"/>
    <property type="project" value="InterPro"/>
</dbReference>
<dbReference type="InterPro" id="IPR011009">
    <property type="entry name" value="Kinase-like_dom_sf"/>
</dbReference>
<dbReference type="SUPFAM" id="SSF47823">
    <property type="entry name" value="lambda integrase-like, N-terminal domain"/>
    <property type="match status" value="1"/>
</dbReference>
<dbReference type="PROSITE" id="PS50878">
    <property type="entry name" value="RT_POL"/>
    <property type="match status" value="1"/>
</dbReference>
<evidence type="ECO:0000256" key="2">
    <source>
        <dbReference type="ARBA" id="ARBA00022840"/>
    </source>
</evidence>
<dbReference type="PROSITE" id="PS50003">
    <property type="entry name" value="PH_DOMAIN"/>
    <property type="match status" value="1"/>
</dbReference>
<dbReference type="EMBL" id="CAJPWZ010002687">
    <property type="protein sequence ID" value="CAG2242935.1"/>
    <property type="molecule type" value="Genomic_DNA"/>
</dbReference>
<comment type="caution">
    <text evidence="8">The sequence shown here is derived from an EMBL/GenBank/DDBJ whole genome shotgun (WGS) entry which is preliminary data.</text>
</comment>
<dbReference type="Pfam" id="PF00078">
    <property type="entry name" value="RVT_1"/>
    <property type="match status" value="1"/>
</dbReference>
<dbReference type="InterPro" id="IPR008271">
    <property type="entry name" value="Ser/Thr_kinase_AS"/>
</dbReference>
<dbReference type="FunFam" id="1.10.510.10:FF:000571">
    <property type="entry name" value="Maternal embryonic leucine zipper kinase"/>
    <property type="match status" value="1"/>
</dbReference>
<feature type="domain" description="Reverse transcriptase" evidence="7">
    <location>
        <begin position="1"/>
        <end position="237"/>
    </location>
</feature>
<dbReference type="Gene3D" id="3.30.200.20">
    <property type="entry name" value="Phosphorylase Kinase, domain 1"/>
    <property type="match status" value="1"/>
</dbReference>
<evidence type="ECO:0000313" key="8">
    <source>
        <dbReference type="EMBL" id="CAG2242935.1"/>
    </source>
</evidence>
<dbReference type="Gene3D" id="1.10.443.10">
    <property type="entry name" value="Intergrase catalytic core"/>
    <property type="match status" value="1"/>
</dbReference>
<dbReference type="Pfam" id="PF00169">
    <property type="entry name" value="PH"/>
    <property type="match status" value="1"/>
</dbReference>
<dbReference type="InterPro" id="IPR052055">
    <property type="entry name" value="Hepadnavirus_pol/RT"/>
</dbReference>
<keyword evidence="3" id="KW-0238">DNA-binding</keyword>
<dbReference type="InterPro" id="IPR043502">
    <property type="entry name" value="DNA/RNA_pol_sf"/>
</dbReference>
<dbReference type="InterPro" id="IPR001849">
    <property type="entry name" value="PH_domain"/>
</dbReference>
<dbReference type="Gene3D" id="1.10.150.130">
    <property type="match status" value="1"/>
</dbReference>
<dbReference type="InterPro" id="IPR011010">
    <property type="entry name" value="DNA_brk_join_enz"/>
</dbReference>
<dbReference type="SUPFAM" id="SSF50729">
    <property type="entry name" value="PH domain-like"/>
    <property type="match status" value="1"/>
</dbReference>
<dbReference type="CDD" id="cd09275">
    <property type="entry name" value="RNase_HI_RT_DIRS1"/>
    <property type="match status" value="1"/>
</dbReference>
<gene>
    <name evidence="8" type="ORF">MEDL_55042</name>
</gene>
<dbReference type="SUPFAM" id="SSF56672">
    <property type="entry name" value="DNA/RNA polymerases"/>
    <property type="match status" value="1"/>
</dbReference>
<dbReference type="GO" id="GO:0003677">
    <property type="term" value="F:DNA binding"/>
    <property type="evidence" value="ECO:0007669"/>
    <property type="project" value="UniProtKB-KW"/>
</dbReference>
<dbReference type="AlphaFoldDB" id="A0A8S3UAV2"/>
<dbReference type="InterPro" id="IPR011993">
    <property type="entry name" value="PH-like_dom_sf"/>
</dbReference>
<proteinExistence type="predicted"/>